<dbReference type="OrthoDB" id="3821113at2759"/>
<reference evidence="1" key="1">
    <citation type="submission" date="2020-12" db="EMBL/GenBank/DDBJ databases">
        <title>Metabolic potential, ecology and presence of endohyphal bacteria is reflected in genomic diversity of Mucoromycotina.</title>
        <authorList>
            <person name="Muszewska A."/>
            <person name="Okrasinska A."/>
            <person name="Steczkiewicz K."/>
            <person name="Drgas O."/>
            <person name="Orlowska M."/>
            <person name="Perlinska-Lenart U."/>
            <person name="Aleksandrzak-Piekarczyk T."/>
            <person name="Szatraj K."/>
            <person name="Zielenkiewicz U."/>
            <person name="Pilsyk S."/>
            <person name="Malc E."/>
            <person name="Mieczkowski P."/>
            <person name="Kruszewska J.S."/>
            <person name="Biernat P."/>
            <person name="Pawlowska J."/>
        </authorList>
    </citation>
    <scope>NUCLEOTIDE SEQUENCE</scope>
    <source>
        <strain evidence="1">CBS 226.32</strain>
    </source>
</reference>
<sequence length="59" mass="6511">MKPTKGIPVIAKGVASCPAQAAAYGKCIASSYKDVQKDMCQKEFLVFKQCVQQAMKKKW</sequence>
<name>A0A8H7V5K3_9FUNG</name>
<accession>A0A8H7V5K3</accession>
<dbReference type="GO" id="GO:0032981">
    <property type="term" value="P:mitochondrial respiratory chain complex I assembly"/>
    <property type="evidence" value="ECO:0007669"/>
    <property type="project" value="InterPro"/>
</dbReference>
<dbReference type="Proteomes" id="UP000650833">
    <property type="component" value="Unassembled WGS sequence"/>
</dbReference>
<evidence type="ECO:0000313" key="1">
    <source>
        <dbReference type="EMBL" id="KAG2207995.1"/>
    </source>
</evidence>
<dbReference type="EMBL" id="JAEPRC010000119">
    <property type="protein sequence ID" value="KAG2207995.1"/>
    <property type="molecule type" value="Genomic_DNA"/>
</dbReference>
<organism evidence="1 2">
    <name type="scientific">Mucor plumbeus</name>
    <dbReference type="NCBI Taxonomy" id="97098"/>
    <lineage>
        <taxon>Eukaryota</taxon>
        <taxon>Fungi</taxon>
        <taxon>Fungi incertae sedis</taxon>
        <taxon>Mucoromycota</taxon>
        <taxon>Mucoromycotina</taxon>
        <taxon>Mucoromycetes</taxon>
        <taxon>Mucorales</taxon>
        <taxon>Mucorineae</taxon>
        <taxon>Mucoraceae</taxon>
        <taxon>Mucor</taxon>
    </lineage>
</organism>
<dbReference type="InterPro" id="IPR034595">
    <property type="entry name" value="NDUFAF8"/>
</dbReference>
<comment type="caution">
    <text evidence="1">The sequence shown here is derived from an EMBL/GenBank/DDBJ whole genome shotgun (WGS) entry which is preliminary data.</text>
</comment>
<dbReference type="AlphaFoldDB" id="A0A8H7V5K3"/>
<proteinExistence type="predicted"/>
<gene>
    <name evidence="1" type="ORF">INT46_010361</name>
</gene>
<keyword evidence="2" id="KW-1185">Reference proteome</keyword>
<dbReference type="PANTHER" id="PTHR34561">
    <property type="entry name" value="NADH DEHYDROGENASE [UBIQUINONE] 1 ALPHA SUBCOMPLEX ASSEMBLY FACTOR 8"/>
    <property type="match status" value="1"/>
</dbReference>
<evidence type="ECO:0008006" key="3">
    <source>
        <dbReference type="Google" id="ProtNLM"/>
    </source>
</evidence>
<protein>
    <recommendedName>
        <fullName evidence="3">CHCH domain-containing protein</fullName>
    </recommendedName>
</protein>
<dbReference type="GO" id="GO:0005739">
    <property type="term" value="C:mitochondrion"/>
    <property type="evidence" value="ECO:0007669"/>
    <property type="project" value="InterPro"/>
</dbReference>
<dbReference type="PANTHER" id="PTHR34561:SF1">
    <property type="entry name" value="NADH DEHYDROGENASE [UBIQUINONE] 1 ALPHA SUBCOMPLEX ASSEMBLY FACTOR 8"/>
    <property type="match status" value="1"/>
</dbReference>
<dbReference type="PROSITE" id="PS51808">
    <property type="entry name" value="CHCH"/>
    <property type="match status" value="1"/>
</dbReference>
<evidence type="ECO:0000313" key="2">
    <source>
        <dbReference type="Proteomes" id="UP000650833"/>
    </source>
</evidence>